<feature type="signal peptide" evidence="1">
    <location>
        <begin position="1"/>
        <end position="20"/>
    </location>
</feature>
<dbReference type="RefSeq" id="WP_134834035.1">
    <property type="nucleotide sequence ID" value="NZ_SATR01000002.1"/>
</dbReference>
<comment type="caution">
    <text evidence="2">The sequence shown here is derived from an EMBL/GenBank/DDBJ whole genome shotgun (WGS) entry which is preliminary data.</text>
</comment>
<evidence type="ECO:0000256" key="1">
    <source>
        <dbReference type="SAM" id="SignalP"/>
    </source>
</evidence>
<gene>
    <name evidence="2" type="ORF">ELS82_02250</name>
</gene>
<feature type="chain" id="PRO_5021272909" evidence="1">
    <location>
        <begin position="21"/>
        <end position="407"/>
    </location>
</feature>
<evidence type="ECO:0000313" key="3">
    <source>
        <dbReference type="Proteomes" id="UP000297753"/>
    </source>
</evidence>
<sequence length="407" mass="45349">MKKIPLTLLGAAAVANNVMAEDHISVHYLSYQEYDDKVEAGDRVVSFEKSIGLDWTINLEVGYDTVSGASPAWGATTPPSGPDDAINRAQMTEKAQAKTDQVIRSGYDPHASGYEIQKVPLEDKRKSFSASATYRDEDRNEWTFGHNFSVEEDYESVGINGKGLIYADSQKNRSYSLGVAALFDKTLAFQKYENYGNSQEWEDIFTGSVEAGLSQVFTPNLYAVFTGYGGYRSGYLSNHYLTVLREIDIDEDGQIGTDEVFLAQDSRPDTRLSGGVNLQAFWSITDSLVVRPRYKWFQDDWGVMSHQVGGKLSWAVTDWLTLGPGYFWYTQDAADFYRDPYGSDKTFASTGYATSDLRLGDYTANAYELGASVKVYKGVSINLLGAYYEQSNGFEAQWWAVGATYAF</sequence>
<protein>
    <submittedName>
        <fullName evidence="2">DUF3570 domain-containing protein</fullName>
    </submittedName>
</protein>
<dbReference type="PROSITE" id="PS00018">
    <property type="entry name" value="EF_HAND_1"/>
    <property type="match status" value="1"/>
</dbReference>
<keyword evidence="3" id="KW-1185">Reference proteome</keyword>
<name>A0A4Y8WKN6_9VIBR</name>
<dbReference type="Proteomes" id="UP000297753">
    <property type="component" value="Unassembled WGS sequence"/>
</dbReference>
<organism evidence="2 3">
    <name type="scientific">Vibrio ouci</name>
    <dbReference type="NCBI Taxonomy" id="2499078"/>
    <lineage>
        <taxon>Bacteria</taxon>
        <taxon>Pseudomonadati</taxon>
        <taxon>Pseudomonadota</taxon>
        <taxon>Gammaproteobacteria</taxon>
        <taxon>Vibrionales</taxon>
        <taxon>Vibrionaceae</taxon>
        <taxon>Vibrio</taxon>
    </lineage>
</organism>
<dbReference type="InterPro" id="IPR018247">
    <property type="entry name" value="EF_Hand_1_Ca_BS"/>
</dbReference>
<keyword evidence="1" id="KW-0732">Signal</keyword>
<evidence type="ECO:0000313" key="2">
    <source>
        <dbReference type="EMBL" id="TFH93253.1"/>
    </source>
</evidence>
<dbReference type="Pfam" id="PF12094">
    <property type="entry name" value="DUF3570"/>
    <property type="match status" value="1"/>
</dbReference>
<dbReference type="OrthoDB" id="5450709at2"/>
<accession>A0A4Y8WKN6</accession>
<dbReference type="InterPro" id="IPR021953">
    <property type="entry name" value="DUF3570"/>
</dbReference>
<dbReference type="AlphaFoldDB" id="A0A4Y8WKN6"/>
<reference evidence="2 3" key="1">
    <citation type="submission" date="2019-01" db="EMBL/GenBank/DDBJ databases">
        <title>Vibrio BEI176 sp. nov, a marine bacterium isolated from China: eastern marignal seas.</title>
        <authorList>
            <person name="Li B."/>
        </authorList>
    </citation>
    <scope>NUCLEOTIDE SEQUENCE [LARGE SCALE GENOMIC DNA]</scope>
    <source>
        <strain evidence="2 3">BEI176</strain>
    </source>
</reference>
<dbReference type="EMBL" id="SATR01000002">
    <property type="protein sequence ID" value="TFH93253.1"/>
    <property type="molecule type" value="Genomic_DNA"/>
</dbReference>
<proteinExistence type="predicted"/>